<feature type="domain" description="AB hydrolase-1" evidence="1">
    <location>
        <begin position="34"/>
        <end position="152"/>
    </location>
</feature>
<dbReference type="PANTHER" id="PTHR12277">
    <property type="entry name" value="ALPHA/BETA HYDROLASE DOMAIN-CONTAINING PROTEIN"/>
    <property type="match status" value="1"/>
</dbReference>
<reference evidence="2" key="1">
    <citation type="submission" date="2020-03" db="EMBL/GenBank/DDBJ databases">
        <title>Draft sequencing of Calidifontibacter sp. DB0510.</title>
        <authorList>
            <person name="Kim D.-U."/>
        </authorList>
    </citation>
    <scope>NUCLEOTIDE SEQUENCE</scope>
    <source>
        <strain evidence="2">DB0510</strain>
    </source>
</reference>
<sequence length="226" mass="24217">MTSIAPGVEVVQAAAPSGTIALLHKPAAPEQRTVVYLHGNGSDLATVRPLVEIIGRRGLGFAAIEYPGYGVLRAEKPSERAIYARVADSLAHLRDAGCEPQDTVLVGESLGSAVATEMAHRGLGGRLVLLSAFTSMPAMFKNTFRPYPARLVPDKFDTLAKASAIGIPTLLIHGETDALVPSAMSEQLEHRFPNARREIIHGRDHGNLWAPPSRTAELVREFASAR</sequence>
<dbReference type="RefSeq" id="WP_166197741.1">
    <property type="nucleotide sequence ID" value="NZ_JAAOIV010000011.1"/>
</dbReference>
<accession>A0A967EB59</accession>
<evidence type="ECO:0000313" key="3">
    <source>
        <dbReference type="Proteomes" id="UP000744769"/>
    </source>
</evidence>
<gene>
    <name evidence="2" type="ORF">G9U51_14455</name>
</gene>
<dbReference type="InterPro" id="IPR029058">
    <property type="entry name" value="AB_hydrolase_fold"/>
</dbReference>
<dbReference type="EMBL" id="JAAOIV010000011">
    <property type="protein sequence ID" value="NHN56970.1"/>
    <property type="molecule type" value="Genomic_DNA"/>
</dbReference>
<dbReference type="Gene3D" id="3.40.50.1820">
    <property type="entry name" value="alpha/beta hydrolase"/>
    <property type="match status" value="1"/>
</dbReference>
<dbReference type="GO" id="GO:0016787">
    <property type="term" value="F:hydrolase activity"/>
    <property type="evidence" value="ECO:0007669"/>
    <property type="project" value="UniProtKB-KW"/>
</dbReference>
<proteinExistence type="predicted"/>
<dbReference type="Proteomes" id="UP000744769">
    <property type="component" value="Unassembled WGS sequence"/>
</dbReference>
<organism evidence="2 3">
    <name type="scientific">Metallococcus carri</name>
    <dbReference type="NCBI Taxonomy" id="1656884"/>
    <lineage>
        <taxon>Bacteria</taxon>
        <taxon>Bacillati</taxon>
        <taxon>Actinomycetota</taxon>
        <taxon>Actinomycetes</taxon>
        <taxon>Micrococcales</taxon>
        <taxon>Dermacoccaceae</taxon>
        <taxon>Metallococcus</taxon>
    </lineage>
</organism>
<protein>
    <submittedName>
        <fullName evidence="2">Alpha/beta fold hydrolase</fullName>
    </submittedName>
</protein>
<comment type="caution">
    <text evidence="2">The sequence shown here is derived from an EMBL/GenBank/DDBJ whole genome shotgun (WGS) entry which is preliminary data.</text>
</comment>
<dbReference type="AlphaFoldDB" id="A0A967EB59"/>
<keyword evidence="3" id="KW-1185">Reference proteome</keyword>
<dbReference type="InterPro" id="IPR000073">
    <property type="entry name" value="AB_hydrolase_1"/>
</dbReference>
<dbReference type="Pfam" id="PF12697">
    <property type="entry name" value="Abhydrolase_6"/>
    <property type="match status" value="1"/>
</dbReference>
<name>A0A967EB59_9MICO</name>
<keyword evidence="2" id="KW-0378">Hydrolase</keyword>
<dbReference type="SUPFAM" id="SSF53474">
    <property type="entry name" value="alpha/beta-Hydrolases"/>
    <property type="match status" value="1"/>
</dbReference>
<evidence type="ECO:0000259" key="1">
    <source>
        <dbReference type="Pfam" id="PF12697"/>
    </source>
</evidence>
<evidence type="ECO:0000313" key="2">
    <source>
        <dbReference type="EMBL" id="NHN56970.1"/>
    </source>
</evidence>
<dbReference type="PANTHER" id="PTHR12277:SF81">
    <property type="entry name" value="PROTEIN ABHD13"/>
    <property type="match status" value="1"/>
</dbReference>